<keyword evidence="5" id="KW-0479">Metal-binding</keyword>
<dbReference type="AlphaFoldDB" id="A0AAV4B210"/>
<comment type="caution">
    <text evidence="12">The sequence shown here is derived from an EMBL/GenBank/DDBJ whole genome shotgun (WGS) entry which is preliminary data.</text>
</comment>
<keyword evidence="7" id="KW-0514">Muscle protein</keyword>
<dbReference type="InterPro" id="IPR000971">
    <property type="entry name" value="Globin"/>
</dbReference>
<evidence type="ECO:0000256" key="9">
    <source>
        <dbReference type="RuleBase" id="RU000356"/>
    </source>
</evidence>
<dbReference type="Proteomes" id="UP000735302">
    <property type="component" value="Unassembled WGS sequence"/>
</dbReference>
<reference evidence="12 13" key="1">
    <citation type="journal article" date="2021" name="Elife">
        <title>Chloroplast acquisition without the gene transfer in kleptoplastic sea slugs, Plakobranchus ocellatus.</title>
        <authorList>
            <person name="Maeda T."/>
            <person name="Takahashi S."/>
            <person name="Yoshida T."/>
            <person name="Shimamura S."/>
            <person name="Takaki Y."/>
            <person name="Nagai Y."/>
            <person name="Toyoda A."/>
            <person name="Suzuki Y."/>
            <person name="Arimoto A."/>
            <person name="Ishii H."/>
            <person name="Satoh N."/>
            <person name="Nishiyama T."/>
            <person name="Hasebe M."/>
            <person name="Maruyama T."/>
            <person name="Minagawa J."/>
            <person name="Obokata J."/>
            <person name="Shigenobu S."/>
        </authorList>
    </citation>
    <scope>NUCLEOTIDE SEQUENCE [LARGE SCALE GENOMIC DNA]</scope>
</reference>
<evidence type="ECO:0000256" key="8">
    <source>
        <dbReference type="ARBA" id="ARBA00030087"/>
    </source>
</evidence>
<evidence type="ECO:0000256" key="10">
    <source>
        <dbReference type="SAM" id="MobiDB-lite"/>
    </source>
</evidence>
<dbReference type="PROSITE" id="PS01033">
    <property type="entry name" value="GLOBIN"/>
    <property type="match status" value="1"/>
</dbReference>
<evidence type="ECO:0000313" key="13">
    <source>
        <dbReference type="Proteomes" id="UP000735302"/>
    </source>
</evidence>
<protein>
    <recommendedName>
        <fullName evidence="1">Globin</fullName>
    </recommendedName>
    <alternativeName>
        <fullName evidence="8">Myoglobin</fullName>
    </alternativeName>
</protein>
<evidence type="ECO:0000256" key="3">
    <source>
        <dbReference type="ARBA" id="ARBA00022617"/>
    </source>
</evidence>
<dbReference type="GO" id="GO:0019825">
    <property type="term" value="F:oxygen binding"/>
    <property type="evidence" value="ECO:0007669"/>
    <property type="project" value="InterPro"/>
</dbReference>
<name>A0AAV4B210_9GAST</name>
<dbReference type="CDD" id="cd01040">
    <property type="entry name" value="Mb-like"/>
    <property type="match status" value="1"/>
</dbReference>
<evidence type="ECO:0000313" key="12">
    <source>
        <dbReference type="EMBL" id="GFO12714.1"/>
    </source>
</evidence>
<evidence type="ECO:0000256" key="2">
    <source>
        <dbReference type="ARBA" id="ARBA00022448"/>
    </source>
</evidence>
<dbReference type="Pfam" id="PF00042">
    <property type="entry name" value="Globin"/>
    <property type="match status" value="1"/>
</dbReference>
<keyword evidence="4 9" id="KW-0561">Oxygen transport</keyword>
<sequence length="372" mass="41960">MDATYTSATDQLDAIMGMSAHDRQLVKDSVDVMFNEMQIENKSVKFLIAFFKRHPHHQRYFKLFRDVSLDELLTLPVLGNHGRKVMEQMKKLVQNIEDLKLIQDHLSWISMKHRPRKVRSRQFKDMLSMFVEFTSQEMGDRFTEEHELAWKRWLGYILKVLENEEGKISALVGRKISDLGLQARKSDRAKSHGLNAHEMNNMSMVIGRSNSIETSLGGIQVTPENLDSPKVLNKTENTHGATSVDTSIPRNNPTIRDLSTNTDSEANSDTVLAESIYYKVNAEDKETSRLQNESCTPTTSDVQSYVEVEAEMEVKSKGAVGKVNISSPSEPDRVEEITPGEAKGDMLKVVSNTKGSISMSAPLEEDALIVRI</sequence>
<gene>
    <name evidence="12" type="ORF">PoB_003921900</name>
</gene>
<evidence type="ECO:0000256" key="4">
    <source>
        <dbReference type="ARBA" id="ARBA00022621"/>
    </source>
</evidence>
<feature type="region of interest" description="Disordered" evidence="10">
    <location>
        <begin position="236"/>
        <end position="263"/>
    </location>
</feature>
<feature type="domain" description="Globin" evidence="11">
    <location>
        <begin position="17"/>
        <end position="166"/>
    </location>
</feature>
<evidence type="ECO:0000256" key="5">
    <source>
        <dbReference type="ARBA" id="ARBA00022723"/>
    </source>
</evidence>
<dbReference type="SUPFAM" id="SSF46458">
    <property type="entry name" value="Globin-like"/>
    <property type="match status" value="1"/>
</dbReference>
<evidence type="ECO:0000259" key="11">
    <source>
        <dbReference type="PROSITE" id="PS01033"/>
    </source>
</evidence>
<dbReference type="PANTHER" id="PTHR47217:SF1">
    <property type="entry name" value="GLOBIN-LIKE PROTEIN"/>
    <property type="match status" value="1"/>
</dbReference>
<organism evidence="12 13">
    <name type="scientific">Plakobranchus ocellatus</name>
    <dbReference type="NCBI Taxonomy" id="259542"/>
    <lineage>
        <taxon>Eukaryota</taxon>
        <taxon>Metazoa</taxon>
        <taxon>Spiralia</taxon>
        <taxon>Lophotrochozoa</taxon>
        <taxon>Mollusca</taxon>
        <taxon>Gastropoda</taxon>
        <taxon>Heterobranchia</taxon>
        <taxon>Euthyneura</taxon>
        <taxon>Panpulmonata</taxon>
        <taxon>Sacoglossa</taxon>
        <taxon>Placobranchoidea</taxon>
        <taxon>Plakobranchidae</taxon>
        <taxon>Plakobranchus</taxon>
    </lineage>
</organism>
<keyword evidence="6" id="KW-0408">Iron</keyword>
<dbReference type="GO" id="GO:0046872">
    <property type="term" value="F:metal ion binding"/>
    <property type="evidence" value="ECO:0007669"/>
    <property type="project" value="UniProtKB-KW"/>
</dbReference>
<evidence type="ECO:0000256" key="1">
    <source>
        <dbReference type="ARBA" id="ARBA00013895"/>
    </source>
</evidence>
<proteinExistence type="inferred from homology"/>
<dbReference type="PANTHER" id="PTHR47217">
    <property type="entry name" value="GLOBIN-LIKE PROTEIN"/>
    <property type="match status" value="1"/>
</dbReference>
<dbReference type="InterPro" id="IPR012292">
    <property type="entry name" value="Globin/Proto"/>
</dbReference>
<dbReference type="InterPro" id="IPR044399">
    <property type="entry name" value="Mb-like_M"/>
</dbReference>
<keyword evidence="13" id="KW-1185">Reference proteome</keyword>
<dbReference type="EMBL" id="BLXT01004456">
    <property type="protein sequence ID" value="GFO12714.1"/>
    <property type="molecule type" value="Genomic_DNA"/>
</dbReference>
<accession>A0AAV4B210</accession>
<dbReference type="GO" id="GO:0020037">
    <property type="term" value="F:heme binding"/>
    <property type="evidence" value="ECO:0007669"/>
    <property type="project" value="InterPro"/>
</dbReference>
<comment type="similarity">
    <text evidence="9">Belongs to the globin family.</text>
</comment>
<dbReference type="Gene3D" id="1.10.490.10">
    <property type="entry name" value="Globins"/>
    <property type="match status" value="1"/>
</dbReference>
<keyword evidence="3 9" id="KW-0349">Heme</keyword>
<evidence type="ECO:0000256" key="6">
    <source>
        <dbReference type="ARBA" id="ARBA00023004"/>
    </source>
</evidence>
<dbReference type="InterPro" id="IPR009050">
    <property type="entry name" value="Globin-like_sf"/>
</dbReference>
<keyword evidence="2 9" id="KW-0813">Transport</keyword>
<dbReference type="GO" id="GO:0005344">
    <property type="term" value="F:oxygen carrier activity"/>
    <property type="evidence" value="ECO:0007669"/>
    <property type="project" value="UniProtKB-KW"/>
</dbReference>
<evidence type="ECO:0000256" key="7">
    <source>
        <dbReference type="ARBA" id="ARBA00023179"/>
    </source>
</evidence>